<sequence length="184" mass="20130">MSTSSSSRLDLLTSQVSQSSPRNPAENMNDSTRPFITCHVLDTVAGKPGVGIAVHLRLLSPLPSSSSSSSFSPSDSYVWNATTNSDGRVTDWEPSSPSSAFSPPDSAVDLNAVVAQLKSELNSRKDEVEDQMLFSLTFETEAYYGKGKTFWPEVELRFAAKKGEMHYHVPLLLGPWSYTTYRGS</sequence>
<feature type="compositionally biased region" description="Low complexity" evidence="1">
    <location>
        <begin position="1"/>
        <end position="14"/>
    </location>
</feature>
<dbReference type="EMBL" id="QWIM01002494">
    <property type="protein sequence ID" value="RMY12303.1"/>
    <property type="molecule type" value="Genomic_DNA"/>
</dbReference>
<dbReference type="Proteomes" id="UP000276864">
    <property type="component" value="Unassembled WGS sequence"/>
</dbReference>
<dbReference type="Pfam" id="PF00576">
    <property type="entry name" value="Transthyretin"/>
    <property type="match status" value="1"/>
</dbReference>
<gene>
    <name evidence="5" type="ORF">D0866_14236</name>
    <name evidence="4" type="ORF">D0867_09105</name>
    <name evidence="3" type="ORF">D0869_14827</name>
</gene>
<dbReference type="EMBL" id="QWIJ01002286">
    <property type="protein sequence ID" value="RMX72233.1"/>
    <property type="molecule type" value="Genomic_DNA"/>
</dbReference>
<evidence type="ECO:0000313" key="5">
    <source>
        <dbReference type="EMBL" id="RMY12303.1"/>
    </source>
</evidence>
<dbReference type="Proteomes" id="UP000281245">
    <property type="component" value="Unassembled WGS sequence"/>
</dbReference>
<dbReference type="EMBL" id="QWIL01001071">
    <property type="protein sequence ID" value="RMY08228.1"/>
    <property type="molecule type" value="Genomic_DNA"/>
</dbReference>
<dbReference type="AlphaFoldDB" id="A0A3M6YYW1"/>
<comment type="caution">
    <text evidence="4">The sequence shown here is derived from an EMBL/GenBank/DDBJ whole genome shotgun (WGS) entry which is preliminary data.</text>
</comment>
<dbReference type="PANTHER" id="PTHR10395:SF7">
    <property type="entry name" value="5-HYDROXYISOURATE HYDROLASE"/>
    <property type="match status" value="1"/>
</dbReference>
<feature type="compositionally biased region" description="Polar residues" evidence="1">
    <location>
        <begin position="15"/>
        <end position="31"/>
    </location>
</feature>
<dbReference type="InterPro" id="IPR036817">
    <property type="entry name" value="Transthyretin/HIU_hydrolase_sf"/>
</dbReference>
<evidence type="ECO:0000259" key="2">
    <source>
        <dbReference type="Pfam" id="PF00576"/>
    </source>
</evidence>
<dbReference type="PROSITE" id="PS00768">
    <property type="entry name" value="TRANSTHYRETIN_1"/>
    <property type="match status" value="1"/>
</dbReference>
<evidence type="ECO:0000313" key="7">
    <source>
        <dbReference type="Proteomes" id="UP000276864"/>
    </source>
</evidence>
<proteinExistence type="predicted"/>
<dbReference type="Gene3D" id="2.60.40.180">
    <property type="entry name" value="Transthyretin/hydroxyisourate hydrolase domain"/>
    <property type="match status" value="1"/>
</dbReference>
<accession>A0A3M6YYW1</accession>
<evidence type="ECO:0000313" key="6">
    <source>
        <dbReference type="Proteomes" id="UP000271337"/>
    </source>
</evidence>
<evidence type="ECO:0000256" key="1">
    <source>
        <dbReference type="SAM" id="MobiDB-lite"/>
    </source>
</evidence>
<evidence type="ECO:0000313" key="8">
    <source>
        <dbReference type="Proteomes" id="UP000281245"/>
    </source>
</evidence>
<dbReference type="InterPro" id="IPR023418">
    <property type="entry name" value="Thyroxine_BS"/>
</dbReference>
<reference evidence="6 7" key="1">
    <citation type="journal article" date="2018" name="BMC Genomics">
        <title>Genomic evidence for intraspecific hybridization in a clonal and extremely halotolerant yeast.</title>
        <authorList>
            <person name="Gostincar C."/>
            <person name="Stajich J.E."/>
            <person name="Zupancic J."/>
            <person name="Zalar P."/>
            <person name="Gunde-Cimerman N."/>
        </authorList>
    </citation>
    <scope>NUCLEOTIDE SEQUENCE [LARGE SCALE GENOMIC DNA]</scope>
    <source>
        <strain evidence="5 7">EXF-6651</strain>
        <strain evidence="3 8">EXF-6656</strain>
        <strain evidence="4 6">EXF-6669</strain>
    </source>
</reference>
<evidence type="ECO:0000313" key="4">
    <source>
        <dbReference type="EMBL" id="RMY08228.1"/>
    </source>
</evidence>
<feature type="domain" description="Transthyretin/hydroxyisourate hydrolase" evidence="2">
    <location>
        <begin position="36"/>
        <end position="183"/>
    </location>
</feature>
<organism evidence="4 6">
    <name type="scientific">Hortaea werneckii</name>
    <name type="common">Black yeast</name>
    <name type="synonym">Cladosporium werneckii</name>
    <dbReference type="NCBI Taxonomy" id="91943"/>
    <lineage>
        <taxon>Eukaryota</taxon>
        <taxon>Fungi</taxon>
        <taxon>Dikarya</taxon>
        <taxon>Ascomycota</taxon>
        <taxon>Pezizomycotina</taxon>
        <taxon>Dothideomycetes</taxon>
        <taxon>Dothideomycetidae</taxon>
        <taxon>Mycosphaerellales</taxon>
        <taxon>Teratosphaeriaceae</taxon>
        <taxon>Hortaea</taxon>
    </lineage>
</organism>
<evidence type="ECO:0000313" key="3">
    <source>
        <dbReference type="EMBL" id="RMX72233.1"/>
    </source>
</evidence>
<name>A0A3M6YYW1_HORWE</name>
<dbReference type="InterPro" id="IPR023416">
    <property type="entry name" value="Transthyretin/HIU_hydrolase_d"/>
</dbReference>
<dbReference type="SUPFAM" id="SSF49472">
    <property type="entry name" value="Transthyretin (synonym: prealbumin)"/>
    <property type="match status" value="1"/>
</dbReference>
<dbReference type="OrthoDB" id="10265230at2759"/>
<dbReference type="PANTHER" id="PTHR10395">
    <property type="entry name" value="URICASE AND TRANSTHYRETIN-RELATED"/>
    <property type="match status" value="1"/>
</dbReference>
<dbReference type="Proteomes" id="UP000271337">
    <property type="component" value="Unassembled WGS sequence"/>
</dbReference>
<feature type="region of interest" description="Disordered" evidence="1">
    <location>
        <begin position="1"/>
        <end position="31"/>
    </location>
</feature>
<dbReference type="GO" id="GO:0006144">
    <property type="term" value="P:purine nucleobase metabolic process"/>
    <property type="evidence" value="ECO:0007669"/>
    <property type="project" value="TreeGrafter"/>
</dbReference>
<protein>
    <recommendedName>
        <fullName evidence="2">Transthyretin/hydroxyisourate hydrolase domain-containing protein</fullName>
    </recommendedName>
</protein>